<feature type="domain" description="DUF4394" evidence="2">
    <location>
        <begin position="310"/>
        <end position="580"/>
    </location>
</feature>
<evidence type="ECO:0000256" key="1">
    <source>
        <dbReference type="SAM" id="SignalP"/>
    </source>
</evidence>
<proteinExistence type="predicted"/>
<accession>A0ABT3G1F0</accession>
<keyword evidence="1" id="KW-0732">Signal</keyword>
<dbReference type="InterPro" id="IPR025507">
    <property type="entry name" value="DUF4394"/>
</dbReference>
<reference evidence="3" key="1">
    <citation type="submission" date="2022-10" db="EMBL/GenBank/DDBJ databases">
        <title>Luteolibacter sp. GHJ8, whole genome shotgun sequencing project.</title>
        <authorList>
            <person name="Zhao G."/>
            <person name="Shen L."/>
        </authorList>
    </citation>
    <scope>NUCLEOTIDE SEQUENCE</scope>
    <source>
        <strain evidence="3">GHJ8</strain>
    </source>
</reference>
<keyword evidence="4" id="KW-1185">Reference proteome</keyword>
<feature type="chain" id="PRO_5046625319" evidence="1">
    <location>
        <begin position="18"/>
        <end position="647"/>
    </location>
</feature>
<dbReference type="RefSeq" id="WP_264512684.1">
    <property type="nucleotide sequence ID" value="NZ_JAPDDR010000003.1"/>
</dbReference>
<dbReference type="Pfam" id="PF14339">
    <property type="entry name" value="DUF4394"/>
    <property type="match status" value="2"/>
</dbReference>
<dbReference type="Proteomes" id="UP001165653">
    <property type="component" value="Unassembled WGS sequence"/>
</dbReference>
<protein>
    <submittedName>
        <fullName evidence="3">DUF4394 domain-containing protein</fullName>
    </submittedName>
</protein>
<feature type="signal peptide" evidence="1">
    <location>
        <begin position="1"/>
        <end position="17"/>
    </location>
</feature>
<evidence type="ECO:0000313" key="3">
    <source>
        <dbReference type="EMBL" id="MCW1913336.1"/>
    </source>
</evidence>
<evidence type="ECO:0000259" key="2">
    <source>
        <dbReference type="Pfam" id="PF14339"/>
    </source>
</evidence>
<gene>
    <name evidence="3" type="ORF">OJ996_07120</name>
</gene>
<dbReference type="EMBL" id="JAPDDR010000003">
    <property type="protein sequence ID" value="MCW1913336.1"/>
    <property type="molecule type" value="Genomic_DNA"/>
</dbReference>
<name>A0ABT3G1F0_9BACT</name>
<organism evidence="3 4">
    <name type="scientific">Luteolibacter rhizosphaerae</name>
    <dbReference type="NCBI Taxonomy" id="2989719"/>
    <lineage>
        <taxon>Bacteria</taxon>
        <taxon>Pseudomonadati</taxon>
        <taxon>Verrucomicrobiota</taxon>
        <taxon>Verrucomicrobiia</taxon>
        <taxon>Verrucomicrobiales</taxon>
        <taxon>Verrucomicrobiaceae</taxon>
        <taxon>Luteolibacter</taxon>
    </lineage>
</organism>
<evidence type="ECO:0000313" key="4">
    <source>
        <dbReference type="Proteomes" id="UP001165653"/>
    </source>
</evidence>
<sequence>MRASSLLALLATVPCYAGISPTIGKPGIGFYVLTDDNRLVSFCDTAVASASPPMAITGLQSGDSLVAIDVRPLNQQLYGLARNTTSGGLALYHLSPETGTANLVGPAQPLVDASGTPVATAANRFDIDFNPAVDRLRIVSTSGLNVRMNPNTGDYLDSSETTAGMNPDGPINGATTGVDGTAYTNNDPVTGITTQYTFDSSTDSIYIQNAPNSGTQTEGKTVTISQIVGITAVRGFDIAPGVNAPSSNAAAPGSAYAILSTGLGFTNLYRINLANGSPTFLGALSGYTARSLAIRTQLPVAVGLSEGGSNLVLFRTTNPGVANTIPLNTASLASGETLVGIDFRPLNGQLMGLGVNADANSASLYLLDPKTGAMAMVGIAGQAQFVEADGTTPVDLPVPTSGYGFDFNPTADRIRVVTPSGLNFRINPTNGAPVDGNYGGAAGSVSGVNPDGNISGGGTRAMETAYTNSYANSAAGSTTQYTLNSSNDSLWIQNPPNSGTQTQQKVVKVGSTTVDFSAVCGFDITAEGGTSGASNTPSNGHGWAALRTGSSTGLYRIELSTGAAINKGPISGGGSIAGLAVAGEAGNGHIPISWPSGIGSVYSIETSEDLINWTPYAYKITATQTTTTVPVPRYEGEKRRYWRIVLP</sequence>
<feature type="domain" description="DUF4394" evidence="2">
    <location>
        <begin position="39"/>
        <end position="293"/>
    </location>
</feature>
<comment type="caution">
    <text evidence="3">The sequence shown here is derived from an EMBL/GenBank/DDBJ whole genome shotgun (WGS) entry which is preliminary data.</text>
</comment>